<dbReference type="PROSITE" id="PS50404">
    <property type="entry name" value="GST_NTER"/>
    <property type="match status" value="1"/>
</dbReference>
<dbReference type="Gene3D" id="1.20.1050.10">
    <property type="match status" value="1"/>
</dbReference>
<dbReference type="InterPro" id="IPR040079">
    <property type="entry name" value="Glutathione_S-Trfase"/>
</dbReference>
<dbReference type="InterPro" id="IPR036249">
    <property type="entry name" value="Thioredoxin-like_sf"/>
</dbReference>
<evidence type="ECO:0000313" key="4">
    <source>
        <dbReference type="Proteomes" id="UP001055804"/>
    </source>
</evidence>
<dbReference type="SFLD" id="SFLDS00019">
    <property type="entry name" value="Glutathione_Transferase_(cytos"/>
    <property type="match status" value="1"/>
</dbReference>
<protein>
    <submittedName>
        <fullName evidence="3">Glutathione S-transferase family protein</fullName>
    </submittedName>
</protein>
<dbReference type="Gene3D" id="3.40.30.10">
    <property type="entry name" value="Glutaredoxin"/>
    <property type="match status" value="1"/>
</dbReference>
<sequence>MIELYGFHYSPAVREVRVALEVKGLAYSYDPLDPYADRDRLAQLNPSGRVPVLRDGAAAMTNAVDIFAHLERTYPGVPLLPSVSPAREQAAQAHVFANNELLMAMSGRVFFQRVIRQLHLGQPSDEAVVQQALSVEVPSLLQRLEVALPETGFLCGGLSIADISIGASLRAGLLAGVRVDRANYPRLANYLAAVFSIPAFVRVIAEEDTLAPFQQAYQYYGWGLS</sequence>
<dbReference type="InterPro" id="IPR010987">
    <property type="entry name" value="Glutathione-S-Trfase_C-like"/>
</dbReference>
<dbReference type="AlphaFoldDB" id="A0A9J6PBP2"/>
<dbReference type="Pfam" id="PF13417">
    <property type="entry name" value="GST_N_3"/>
    <property type="match status" value="1"/>
</dbReference>
<dbReference type="PANTHER" id="PTHR44051">
    <property type="entry name" value="GLUTATHIONE S-TRANSFERASE-RELATED"/>
    <property type="match status" value="1"/>
</dbReference>
<dbReference type="RefSeq" id="WP_269330947.1">
    <property type="nucleotide sequence ID" value="NZ_JAMZFT010000001.1"/>
</dbReference>
<evidence type="ECO:0000313" key="3">
    <source>
        <dbReference type="EMBL" id="MCP1334987.1"/>
    </source>
</evidence>
<feature type="domain" description="GST C-terminal" evidence="2">
    <location>
        <begin position="83"/>
        <end position="213"/>
    </location>
</feature>
<accession>A0A9J6PBP2</accession>
<proteinExistence type="predicted"/>
<dbReference type="InterPro" id="IPR036282">
    <property type="entry name" value="Glutathione-S-Trfase_C_sf"/>
</dbReference>
<keyword evidence="4" id="KW-1185">Reference proteome</keyword>
<gene>
    <name evidence="3" type="ORF">NJQ99_01040</name>
</gene>
<dbReference type="SUPFAM" id="SSF47616">
    <property type="entry name" value="GST C-terminal domain-like"/>
    <property type="match status" value="1"/>
</dbReference>
<dbReference type="EMBL" id="JAMZFT010000001">
    <property type="protein sequence ID" value="MCP1334987.1"/>
    <property type="molecule type" value="Genomic_DNA"/>
</dbReference>
<dbReference type="SFLD" id="SFLDG00358">
    <property type="entry name" value="Main_(cytGST)"/>
    <property type="match status" value="1"/>
</dbReference>
<reference evidence="3" key="1">
    <citation type="submission" date="2022-06" db="EMBL/GenBank/DDBJ databases">
        <title>Isolation and Genomics of Futiania mangrovii gen. nov., sp. nov., a Rare and Metabolically-versatile member in the Class Alphaproteobacteria.</title>
        <authorList>
            <person name="Liu L."/>
            <person name="Huang W.-C."/>
            <person name="Pan J."/>
            <person name="Li J."/>
            <person name="Huang Y."/>
            <person name="Du H."/>
            <person name="Liu Y."/>
            <person name="Li M."/>
        </authorList>
    </citation>
    <scope>NUCLEOTIDE SEQUENCE</scope>
    <source>
        <strain evidence="3">FT118</strain>
    </source>
</reference>
<dbReference type="CDD" id="cd00299">
    <property type="entry name" value="GST_C_family"/>
    <property type="match status" value="1"/>
</dbReference>
<dbReference type="PROSITE" id="PS50405">
    <property type="entry name" value="GST_CTER"/>
    <property type="match status" value="1"/>
</dbReference>
<evidence type="ECO:0000259" key="1">
    <source>
        <dbReference type="PROSITE" id="PS50404"/>
    </source>
</evidence>
<dbReference type="Proteomes" id="UP001055804">
    <property type="component" value="Unassembled WGS sequence"/>
</dbReference>
<organism evidence="3 4">
    <name type="scientific">Futiania mangrovi</name>
    <dbReference type="NCBI Taxonomy" id="2959716"/>
    <lineage>
        <taxon>Bacteria</taxon>
        <taxon>Pseudomonadati</taxon>
        <taxon>Pseudomonadota</taxon>
        <taxon>Alphaproteobacteria</taxon>
        <taxon>Futianiales</taxon>
        <taxon>Futianiaceae</taxon>
        <taxon>Futiania</taxon>
    </lineage>
</organism>
<feature type="domain" description="GST N-terminal" evidence="1">
    <location>
        <begin position="1"/>
        <end position="78"/>
    </location>
</feature>
<dbReference type="CDD" id="cd00570">
    <property type="entry name" value="GST_N_family"/>
    <property type="match status" value="1"/>
</dbReference>
<evidence type="ECO:0000259" key="2">
    <source>
        <dbReference type="PROSITE" id="PS50405"/>
    </source>
</evidence>
<dbReference type="PANTHER" id="PTHR44051:SF8">
    <property type="entry name" value="GLUTATHIONE S-TRANSFERASE GSTA"/>
    <property type="match status" value="1"/>
</dbReference>
<name>A0A9J6PBP2_9PROT</name>
<comment type="caution">
    <text evidence="3">The sequence shown here is derived from an EMBL/GenBank/DDBJ whole genome shotgun (WGS) entry which is preliminary data.</text>
</comment>
<dbReference type="SUPFAM" id="SSF52833">
    <property type="entry name" value="Thioredoxin-like"/>
    <property type="match status" value="1"/>
</dbReference>
<dbReference type="InterPro" id="IPR004045">
    <property type="entry name" value="Glutathione_S-Trfase_N"/>
</dbReference>